<name>W3X919_PESFW</name>
<feature type="repeat" description="ANK" evidence="4">
    <location>
        <begin position="1098"/>
        <end position="1130"/>
    </location>
</feature>
<sequence length="1843" mass="198558">MDKSNKPPGEPELEGDHGIMMQNFEKHLGDEVTSVPDEKKRLIDAVDGASVDVTVEPTARSLRICKKLNMFDSSIFEGKTPLILGAAENAPIRSLQLLLDRGASPHVACTQGRTTALMHAACSNYSEVVKLLLSHDFNPDARDNDGWTALLLAANSKQGSNNGLAVRTVQQLLDSGFDPRAVGFDGSTAIHIAAFQGNTELMNILLEHGLDVDVRSHDGSTALMRAAMAGHLAAVRKLIQAKADVNAADGDGRTAMMWAMSRVCHVGVLNHLLGRGADLHIQLLTDGDTLLHDAARMGNLKGVRFLLDNQLNIESRNKLGKTPLMRAISANQVEVVKLLLDRGSDVNARGELVKVSDFTVSTSPLTEAIEIGNLDILQQLLAKGATIGVPEHEEETALLFALSRGRREQDKVVSLFLDRGANANYNDSKTKTTLLLLAIRHNRFGCTNLLLERGADVDYEERNGFTALLYAARWGDAQIAETLLSHGANIEHQDTNGFTALVLSATKGHLAVVRLLLDRGANIGHQTIKLGVTALIMSTMNGHIEVVKVLLDHGAEVGQQDEQSETPLTMAASRGCAEVTRMLLDRGSDPDHRNAADMSALAISTQKGHLSVVKILLEHGADVNITTANWNTPLIIASRFGYEQIAEVLLKRGPNIEACDDEGDPALLVAAARGHTEITKLLLDYGAQLSSVSPSKNNRSTLALASLGGHESVVRLVLERQAQIEVYDDNRDSSLTLAALNGHEGVVKILLEAGANVNTATQRADGAVTPLQIASSRGHHGVVQSLLEGGANPEAPDGKGLTALILAVQNGHVKTVKALVEGGASIEARNQYGNTGLHLASLSGYAEAAKVLLEAGARTDTLDQRGRTALHWASFYGHAGAVKALIEGGARTDTLDQRGFTALHWASFYGHAGAAKVLLEAGARTDTLDQRGKTALHWASLKGHAEAVKALIEGGANIEAPLHDGSTALVRAVADKKEAVVKVLVEGGASTQVRDPRTNTPLIIAITKDSEASFEVLVQAGADINASGEGHMSALSYAALEGRTRMTKMLLEAGAKVEGCPGEVGSPLIWAVRKGFLPTVQALLEGGANAGIEAHDHDGHTALTCAIERNSADLIRALLKAGANIEGRHKNGRTPLLIAAADGHPVAVKTLLEAEADVDASDPIKGLTALMWALRMRHKEVVEIMLEKAQETSHLEVGAADEPVLAWIFNRFESLMAKFLSTASKSRTEIEVMRRRLANSEKPSRRTIASYMRCVDHQVISKEDELSSCELPGCFQLWKKMLGFLTDLLSRQGVLGEVLELWQSVESLINGATQHIVAVGYQGQLKEDYRLSQSEAAGLQNQMIELIDMIREEALVFFESPPENMSLRSSPLIQSSESSSTPKTPEKYPSRKDLGNNLDLSSVAPPAPKRGDAWEKFAFWPPWSNSRSGAHYLPKMLALVASGACDMASISPIWREDTDGLENLKRLVGVARERCVVALCQAWHQDAETFKFVEDWVQPDDGGGITMMPASLAAFEGAVLSGMQKILCIPSAVSKPEAADLVPPPPPPKMCQMIQSQYITTINVVLGGMAENAEMSATSVDEDDEDSDVESDTAASGPASGQAPKAESGGAASACDQNTHMLLTIGNIKHLQTKVLPSLNDQLENVISTKFAEGRNQLSDVLQNIGARIFQSYTRLMVQKLAEAISTGVTLPNWMPAPGRKPRNASPFTYHVLREIVVVKKDVLATASASLATHVVSVLLETVCAEMIKALGSYTSLNLEGLMQATIDSEFLYQVLSHYTTPRASDLQSREYKMLDGLIDNKIRGALAMEMPEMRSVLKRRRRACMGEFSCLRKPKKNYFKHD</sequence>
<evidence type="ECO:0000256" key="5">
    <source>
        <dbReference type="SAM" id="MobiDB-lite"/>
    </source>
</evidence>
<evidence type="ECO:0000256" key="4">
    <source>
        <dbReference type="PROSITE-ProRule" id="PRU00023"/>
    </source>
</evidence>
<feature type="repeat" description="ANK" evidence="4">
    <location>
        <begin position="496"/>
        <end position="528"/>
    </location>
</feature>
<dbReference type="KEGG" id="pfy:PFICI_04416"/>
<dbReference type="PROSITE" id="PS50297">
    <property type="entry name" value="ANK_REP_REGION"/>
    <property type="match status" value="22"/>
</dbReference>
<dbReference type="RefSeq" id="XP_007831188.1">
    <property type="nucleotide sequence ID" value="XM_007832997.1"/>
</dbReference>
<keyword evidence="8" id="KW-1185">Reference proteome</keyword>
<feature type="repeat" description="ANK" evidence="4">
    <location>
        <begin position="931"/>
        <end position="963"/>
    </location>
</feature>
<feature type="repeat" description="ANK" evidence="4">
    <location>
        <begin position="218"/>
        <end position="250"/>
    </location>
</feature>
<dbReference type="InterPro" id="IPR002110">
    <property type="entry name" value="Ankyrin_rpt"/>
</dbReference>
<reference evidence="8" key="1">
    <citation type="journal article" date="2015" name="BMC Genomics">
        <title>Genomic and transcriptomic analysis of the endophytic fungus Pestalotiopsis fici reveals its lifestyle and high potential for synthesis of natural products.</title>
        <authorList>
            <person name="Wang X."/>
            <person name="Zhang X."/>
            <person name="Liu L."/>
            <person name="Xiang M."/>
            <person name="Wang W."/>
            <person name="Sun X."/>
            <person name="Che Y."/>
            <person name="Guo L."/>
            <person name="Liu G."/>
            <person name="Guo L."/>
            <person name="Wang C."/>
            <person name="Yin W.B."/>
            <person name="Stadler M."/>
            <person name="Zhang X."/>
            <person name="Liu X."/>
        </authorList>
    </citation>
    <scope>NUCLEOTIDE SEQUENCE [LARGE SCALE GENOMIC DNA]</scope>
    <source>
        <strain evidence="8">W106-1 / CGMCC3.15140</strain>
    </source>
</reference>
<dbReference type="PANTHER" id="PTHR24198:SF165">
    <property type="entry name" value="ANKYRIN REPEAT-CONTAINING PROTEIN-RELATED"/>
    <property type="match status" value="1"/>
</dbReference>
<dbReference type="PRINTS" id="PR01415">
    <property type="entry name" value="ANKYRIN"/>
</dbReference>
<dbReference type="OrthoDB" id="539213at2759"/>
<feature type="compositionally biased region" description="Low complexity" evidence="5">
    <location>
        <begin position="1367"/>
        <end position="1383"/>
    </location>
</feature>
<feature type="compositionally biased region" description="Acidic residues" evidence="5">
    <location>
        <begin position="1580"/>
        <end position="1591"/>
    </location>
</feature>
<feature type="region of interest" description="Disordered" evidence="5">
    <location>
        <begin position="1575"/>
        <end position="1613"/>
    </location>
</feature>
<dbReference type="PANTHER" id="PTHR24198">
    <property type="entry name" value="ANKYRIN REPEAT AND PROTEIN KINASE DOMAIN-CONTAINING PROTEIN"/>
    <property type="match status" value="1"/>
</dbReference>
<feature type="repeat" description="ANK" evidence="4">
    <location>
        <begin position="360"/>
        <end position="392"/>
    </location>
</feature>
<feature type="repeat" description="ANK" evidence="4">
    <location>
        <begin position="662"/>
        <end position="694"/>
    </location>
</feature>
<evidence type="ECO:0000256" key="1">
    <source>
        <dbReference type="ARBA" id="ARBA00022448"/>
    </source>
</evidence>
<dbReference type="Pfam" id="PF00023">
    <property type="entry name" value="Ank"/>
    <property type="match status" value="2"/>
</dbReference>
<organism evidence="7 8">
    <name type="scientific">Pestalotiopsis fici (strain W106-1 / CGMCC3.15140)</name>
    <dbReference type="NCBI Taxonomy" id="1229662"/>
    <lineage>
        <taxon>Eukaryota</taxon>
        <taxon>Fungi</taxon>
        <taxon>Dikarya</taxon>
        <taxon>Ascomycota</taxon>
        <taxon>Pezizomycotina</taxon>
        <taxon>Sordariomycetes</taxon>
        <taxon>Xylariomycetidae</taxon>
        <taxon>Amphisphaeriales</taxon>
        <taxon>Sporocadaceae</taxon>
        <taxon>Pestalotiopsis</taxon>
    </lineage>
</organism>
<evidence type="ECO:0000256" key="3">
    <source>
        <dbReference type="ARBA" id="ARBA00023043"/>
    </source>
</evidence>
<feature type="repeat" description="ANK" evidence="4">
    <location>
        <begin position="730"/>
        <end position="762"/>
    </location>
</feature>
<keyword evidence="1" id="KW-0813">Transport</keyword>
<dbReference type="InParanoid" id="W3X919"/>
<dbReference type="Pfam" id="PF12796">
    <property type="entry name" value="Ank_2"/>
    <property type="match status" value="10"/>
</dbReference>
<feature type="repeat" description="ANK" evidence="4">
    <location>
        <begin position="832"/>
        <end position="864"/>
    </location>
</feature>
<feature type="repeat" description="ANK" evidence="4">
    <location>
        <begin position="463"/>
        <end position="495"/>
    </location>
</feature>
<accession>W3X919</accession>
<dbReference type="eggNOG" id="KOG2347">
    <property type="taxonomic scope" value="Eukaryota"/>
</dbReference>
<feature type="repeat" description="ANK" evidence="4">
    <location>
        <begin position="393"/>
        <end position="428"/>
    </location>
</feature>
<feature type="region of interest" description="Disordered" evidence="5">
    <location>
        <begin position="1367"/>
        <end position="1407"/>
    </location>
</feature>
<feature type="repeat" description="ANK" evidence="4">
    <location>
        <begin position="112"/>
        <end position="144"/>
    </location>
</feature>
<dbReference type="Pfam" id="PF13637">
    <property type="entry name" value="Ank_4"/>
    <property type="match status" value="2"/>
</dbReference>
<dbReference type="Gene3D" id="1.25.40.20">
    <property type="entry name" value="Ankyrin repeat-containing domain"/>
    <property type="match status" value="11"/>
</dbReference>
<keyword evidence="3 4" id="KW-0040">ANK repeat</keyword>
<feature type="repeat" description="ANK" evidence="4">
    <location>
        <begin position="964"/>
        <end position="996"/>
    </location>
</feature>
<dbReference type="GeneID" id="19269429"/>
<feature type="compositionally biased region" description="Basic and acidic residues" evidence="5">
    <location>
        <begin position="1384"/>
        <end position="1394"/>
    </location>
</feature>
<protein>
    <recommendedName>
        <fullName evidence="6">Exocyst complex component EXOC2/Sec5 N-terminal domain-containing protein</fullName>
    </recommendedName>
</protein>
<feature type="repeat" description="ANK" evidence="4">
    <location>
        <begin position="629"/>
        <end position="661"/>
    </location>
</feature>
<dbReference type="HOGENOM" id="CLU_237081_0_0_1"/>
<dbReference type="InterPro" id="IPR039481">
    <property type="entry name" value="EXOC2/Sec5_N_dom"/>
</dbReference>
<dbReference type="Pfam" id="PF15469">
    <property type="entry name" value="Sec5"/>
    <property type="match status" value="1"/>
</dbReference>
<proteinExistence type="predicted"/>
<dbReference type="Proteomes" id="UP000030651">
    <property type="component" value="Unassembled WGS sequence"/>
</dbReference>
<evidence type="ECO:0000313" key="7">
    <source>
        <dbReference type="EMBL" id="ETS82540.1"/>
    </source>
</evidence>
<keyword evidence="2" id="KW-0677">Repeat</keyword>
<dbReference type="EMBL" id="KI912111">
    <property type="protein sequence ID" value="ETS82540.1"/>
    <property type="molecule type" value="Genomic_DNA"/>
</dbReference>
<feature type="repeat" description="ANK" evidence="4">
    <location>
        <begin position="898"/>
        <end position="930"/>
    </location>
</feature>
<dbReference type="eggNOG" id="KOG0504">
    <property type="taxonomic scope" value="Eukaryota"/>
</dbReference>
<dbReference type="SMART" id="SM00248">
    <property type="entry name" value="ANK"/>
    <property type="match status" value="33"/>
</dbReference>
<feature type="repeat" description="ANK" evidence="4">
    <location>
        <begin position="766"/>
        <end position="798"/>
    </location>
</feature>
<evidence type="ECO:0000259" key="6">
    <source>
        <dbReference type="Pfam" id="PF15469"/>
    </source>
</evidence>
<feature type="repeat" description="ANK" evidence="4">
    <location>
        <begin position="286"/>
        <end position="318"/>
    </location>
</feature>
<feature type="repeat" description="ANK" evidence="4">
    <location>
        <begin position="563"/>
        <end position="595"/>
    </location>
</feature>
<feature type="repeat" description="ANK" evidence="4">
    <location>
        <begin position="430"/>
        <end position="462"/>
    </location>
</feature>
<feature type="repeat" description="ANK" evidence="4">
    <location>
        <begin position="596"/>
        <end position="628"/>
    </location>
</feature>
<feature type="repeat" description="ANK" evidence="4">
    <location>
        <begin position="697"/>
        <end position="729"/>
    </location>
</feature>
<feature type="repeat" description="ANK" evidence="4">
    <location>
        <begin position="997"/>
        <end position="1029"/>
    </location>
</feature>
<dbReference type="PROSITE" id="PS50088">
    <property type="entry name" value="ANK_REPEAT"/>
    <property type="match status" value="27"/>
</dbReference>
<feature type="repeat" description="ANK" evidence="4">
    <location>
        <begin position="1131"/>
        <end position="1163"/>
    </location>
</feature>
<feature type="repeat" description="ANK" evidence="4">
    <location>
        <begin position="865"/>
        <end position="897"/>
    </location>
</feature>
<feature type="repeat" description="ANK" evidence="4">
    <location>
        <begin position="319"/>
        <end position="351"/>
    </location>
</feature>
<feature type="repeat" description="ANK" evidence="4">
    <location>
        <begin position="530"/>
        <end position="562"/>
    </location>
</feature>
<feature type="repeat" description="ANK" evidence="4">
    <location>
        <begin position="799"/>
        <end position="831"/>
    </location>
</feature>
<feature type="domain" description="Exocyst complex component EXOC2/Sec5 N-terminal" evidence="6">
    <location>
        <begin position="1196"/>
        <end position="1832"/>
    </location>
</feature>
<dbReference type="SUPFAM" id="SSF48403">
    <property type="entry name" value="Ankyrin repeat"/>
    <property type="match status" value="4"/>
</dbReference>
<evidence type="ECO:0000256" key="2">
    <source>
        <dbReference type="ARBA" id="ARBA00022737"/>
    </source>
</evidence>
<feature type="repeat" description="ANK" evidence="4">
    <location>
        <begin position="185"/>
        <end position="217"/>
    </location>
</feature>
<dbReference type="InterPro" id="IPR036770">
    <property type="entry name" value="Ankyrin_rpt-contain_sf"/>
</dbReference>
<gene>
    <name evidence="7" type="ORF">PFICI_04416</name>
</gene>
<evidence type="ECO:0000313" key="8">
    <source>
        <dbReference type="Proteomes" id="UP000030651"/>
    </source>
</evidence>
<dbReference type="eggNOG" id="KOG4177">
    <property type="taxonomic scope" value="Eukaryota"/>
</dbReference>